<dbReference type="Proteomes" id="UP000507245">
    <property type="component" value="Unassembled WGS sequence"/>
</dbReference>
<reference evidence="8" key="1">
    <citation type="journal article" date="2020" name="Genome Biol.">
        <title>Gamete binning: chromosome-level and haplotype-resolved genome assembly enabled by high-throughput single-cell sequencing of gamete genomes.</title>
        <authorList>
            <person name="Campoy J.A."/>
            <person name="Sun H."/>
            <person name="Goel M."/>
            <person name="Jiao W.-B."/>
            <person name="Folz-Donahue K."/>
            <person name="Wang N."/>
            <person name="Rubio M."/>
            <person name="Liu C."/>
            <person name="Kukat C."/>
            <person name="Ruiz D."/>
            <person name="Huettel B."/>
            <person name="Schneeberger K."/>
        </authorList>
    </citation>
    <scope>NUCLEOTIDE SEQUENCE [LARGE SCALE GENOMIC DNA]</scope>
    <source>
        <strain evidence="8">cv. Rojo Pasion</strain>
    </source>
</reference>
<evidence type="ECO:0000313" key="3">
    <source>
        <dbReference type="EMBL" id="CAB4263398.1"/>
    </source>
</evidence>
<organism evidence="4 7">
    <name type="scientific">Prunus armeniaca</name>
    <name type="common">Apricot</name>
    <name type="synonym">Armeniaca vulgaris</name>
    <dbReference type="NCBI Taxonomy" id="36596"/>
    <lineage>
        <taxon>Eukaryota</taxon>
        <taxon>Viridiplantae</taxon>
        <taxon>Streptophyta</taxon>
        <taxon>Embryophyta</taxon>
        <taxon>Tracheophyta</taxon>
        <taxon>Spermatophyta</taxon>
        <taxon>Magnoliopsida</taxon>
        <taxon>eudicotyledons</taxon>
        <taxon>Gunneridae</taxon>
        <taxon>Pentapetalae</taxon>
        <taxon>rosids</taxon>
        <taxon>fabids</taxon>
        <taxon>Rosales</taxon>
        <taxon>Rosaceae</taxon>
        <taxon>Amygdaloideae</taxon>
        <taxon>Amygdaleae</taxon>
        <taxon>Prunus</taxon>
    </lineage>
</organism>
<keyword evidence="8" id="KW-1185">Reference proteome</keyword>
<dbReference type="EMBL" id="CAEKDK010000005">
    <property type="protein sequence ID" value="CAB4279762.1"/>
    <property type="molecule type" value="Genomic_DNA"/>
</dbReference>
<name>A0A6J5UUQ4_PRUAR</name>
<dbReference type="EMBL" id="CAEKDK010000001">
    <property type="protein sequence ID" value="CAB4263332.1"/>
    <property type="molecule type" value="Genomic_DNA"/>
</dbReference>
<dbReference type="EMBL" id="CAEKDK010000001">
    <property type="protein sequence ID" value="CAB4263398.1"/>
    <property type="molecule type" value="Genomic_DNA"/>
</dbReference>
<evidence type="ECO:0000313" key="8">
    <source>
        <dbReference type="Proteomes" id="UP000507245"/>
    </source>
</evidence>
<feature type="region of interest" description="Disordered" evidence="1">
    <location>
        <begin position="1"/>
        <end position="25"/>
    </location>
</feature>
<proteinExistence type="predicted"/>
<accession>A0A6J5UUQ4</accession>
<evidence type="ECO:0000313" key="6">
    <source>
        <dbReference type="EMBL" id="CAB4316607.1"/>
    </source>
</evidence>
<dbReference type="EMBL" id="CAEKKB010000007">
    <property type="protein sequence ID" value="CAB4316607.1"/>
    <property type="molecule type" value="Genomic_DNA"/>
</dbReference>
<dbReference type="EMBL" id="CAEKDK010000008">
    <property type="protein sequence ID" value="CAB4289994.1"/>
    <property type="molecule type" value="Genomic_DNA"/>
</dbReference>
<sequence>MTTASSCCEGAARNQTAPPPPDQVPVALPAGPLRLGGHCPSVLTNLRCVIDMLLASTRLNKNH</sequence>
<dbReference type="Proteomes" id="UP000507222">
    <property type="component" value="Unassembled WGS sequence"/>
</dbReference>
<evidence type="ECO:0000313" key="5">
    <source>
        <dbReference type="EMBL" id="CAB4289994.1"/>
    </source>
</evidence>
<evidence type="ECO:0000256" key="1">
    <source>
        <dbReference type="SAM" id="MobiDB-lite"/>
    </source>
</evidence>
<evidence type="ECO:0000313" key="4">
    <source>
        <dbReference type="EMBL" id="CAB4279762.1"/>
    </source>
</evidence>
<dbReference type="AlphaFoldDB" id="A0A6J5UUQ4"/>
<reference evidence="4 7" key="2">
    <citation type="submission" date="2020-05" db="EMBL/GenBank/DDBJ databases">
        <authorList>
            <person name="Campoy J."/>
            <person name="Schneeberger K."/>
            <person name="Spophaly S."/>
        </authorList>
    </citation>
    <scope>NUCLEOTIDE SEQUENCE [LARGE SCALE GENOMIC DNA]</scope>
    <source>
        <strain evidence="4">PruArmRojPasFocal</strain>
    </source>
</reference>
<gene>
    <name evidence="4" type="ORF">CURHAP_LOCUS32344</name>
    <name evidence="2" type="ORF">CURHAP_LOCUS3474</name>
    <name evidence="3" type="ORF">CURHAP_LOCUS3552</name>
    <name evidence="5" type="ORF">CURHAP_LOCUS49772</name>
    <name evidence="6" type="ORF">ORAREDHAP_LOCUS42443</name>
</gene>
<evidence type="ECO:0000313" key="2">
    <source>
        <dbReference type="EMBL" id="CAB4263332.1"/>
    </source>
</evidence>
<evidence type="ECO:0000313" key="7">
    <source>
        <dbReference type="Proteomes" id="UP000507222"/>
    </source>
</evidence>
<protein>
    <submittedName>
        <fullName evidence="4">Uncharacterized protein</fullName>
    </submittedName>
</protein>